<evidence type="ECO:0000313" key="10">
    <source>
        <dbReference type="Proteomes" id="UP001214854"/>
    </source>
</evidence>
<accession>A0ABT5HWP8</accession>
<keyword evidence="2 8" id="KW-0645">Protease</keyword>
<comment type="caution">
    <text evidence="9">The sequence shown here is derived from an EMBL/GenBank/DDBJ whole genome shotgun (WGS) entry which is preliminary data.</text>
</comment>
<keyword evidence="3" id="KW-0227">DNA damage</keyword>
<dbReference type="InterPro" id="IPR003738">
    <property type="entry name" value="SRAP"/>
</dbReference>
<dbReference type="Gene3D" id="3.90.1680.10">
    <property type="entry name" value="SOS response associated peptidase-like"/>
    <property type="match status" value="1"/>
</dbReference>
<dbReference type="Pfam" id="PF02586">
    <property type="entry name" value="SRAP"/>
    <property type="match status" value="1"/>
</dbReference>
<dbReference type="PANTHER" id="PTHR13604">
    <property type="entry name" value="DC12-RELATED"/>
    <property type="match status" value="1"/>
</dbReference>
<proteinExistence type="inferred from homology"/>
<organism evidence="9 10">
    <name type="scientific">Asticcacaulis aquaticus</name>
    <dbReference type="NCBI Taxonomy" id="2984212"/>
    <lineage>
        <taxon>Bacteria</taxon>
        <taxon>Pseudomonadati</taxon>
        <taxon>Pseudomonadota</taxon>
        <taxon>Alphaproteobacteria</taxon>
        <taxon>Caulobacterales</taxon>
        <taxon>Caulobacteraceae</taxon>
        <taxon>Asticcacaulis</taxon>
    </lineage>
</organism>
<protein>
    <recommendedName>
        <fullName evidence="8">Abasic site processing protein</fullName>
        <ecNumber evidence="8">3.4.-.-</ecNumber>
    </recommendedName>
</protein>
<dbReference type="EMBL" id="JAQQKX010000012">
    <property type="protein sequence ID" value="MDC7684512.1"/>
    <property type="molecule type" value="Genomic_DNA"/>
</dbReference>
<evidence type="ECO:0000256" key="6">
    <source>
        <dbReference type="ARBA" id="ARBA00023125"/>
    </source>
</evidence>
<evidence type="ECO:0000256" key="2">
    <source>
        <dbReference type="ARBA" id="ARBA00022670"/>
    </source>
</evidence>
<evidence type="ECO:0000256" key="3">
    <source>
        <dbReference type="ARBA" id="ARBA00022763"/>
    </source>
</evidence>
<dbReference type="InterPro" id="IPR036590">
    <property type="entry name" value="SRAP-like"/>
</dbReference>
<dbReference type="EC" id="3.4.-.-" evidence="8"/>
<dbReference type="SUPFAM" id="SSF143081">
    <property type="entry name" value="BB1717-like"/>
    <property type="match status" value="1"/>
</dbReference>
<evidence type="ECO:0000256" key="8">
    <source>
        <dbReference type="RuleBase" id="RU364100"/>
    </source>
</evidence>
<keyword evidence="4 8" id="KW-0378">Hydrolase</keyword>
<keyword evidence="5" id="KW-0190">Covalent protein-DNA linkage</keyword>
<evidence type="ECO:0000313" key="9">
    <source>
        <dbReference type="EMBL" id="MDC7684512.1"/>
    </source>
</evidence>
<keyword evidence="7" id="KW-0456">Lyase</keyword>
<evidence type="ECO:0000256" key="7">
    <source>
        <dbReference type="ARBA" id="ARBA00023239"/>
    </source>
</evidence>
<dbReference type="PANTHER" id="PTHR13604:SF0">
    <property type="entry name" value="ABASIC SITE PROCESSING PROTEIN HMCES"/>
    <property type="match status" value="1"/>
</dbReference>
<reference evidence="9 10" key="1">
    <citation type="submission" date="2023-01" db="EMBL/GenBank/DDBJ databases">
        <title>Novel species of the genus Asticcacaulis isolated from rivers.</title>
        <authorList>
            <person name="Lu H."/>
        </authorList>
    </citation>
    <scope>NUCLEOTIDE SEQUENCE [LARGE SCALE GENOMIC DNA]</scope>
    <source>
        <strain evidence="9 10">BYS171W</strain>
    </source>
</reference>
<sequence length="113" mass="13281">MCGRYKGPDTWAELHQVLGSFTHQPDIFDAAPYEIRPTNKVPICIRNHQGQFEWVKARWSLIPHWHHGAIKDWKATSFNAKVEEAPTKPSWRDPWKKRHCIIPASCFWEWSGC</sequence>
<comment type="similarity">
    <text evidence="1 8">Belongs to the SOS response-associated peptidase family.</text>
</comment>
<evidence type="ECO:0000256" key="1">
    <source>
        <dbReference type="ARBA" id="ARBA00008136"/>
    </source>
</evidence>
<keyword evidence="6" id="KW-0238">DNA-binding</keyword>
<gene>
    <name evidence="9" type="ORF">PQU92_14605</name>
</gene>
<evidence type="ECO:0000256" key="5">
    <source>
        <dbReference type="ARBA" id="ARBA00023124"/>
    </source>
</evidence>
<dbReference type="RefSeq" id="WP_272748980.1">
    <property type="nucleotide sequence ID" value="NZ_JAQQKX010000012.1"/>
</dbReference>
<name>A0ABT5HWP8_9CAUL</name>
<dbReference type="Proteomes" id="UP001214854">
    <property type="component" value="Unassembled WGS sequence"/>
</dbReference>
<evidence type="ECO:0000256" key="4">
    <source>
        <dbReference type="ARBA" id="ARBA00022801"/>
    </source>
</evidence>
<keyword evidence="10" id="KW-1185">Reference proteome</keyword>